<feature type="compositionally biased region" description="Polar residues" evidence="4">
    <location>
        <begin position="112"/>
        <end position="135"/>
    </location>
</feature>
<proteinExistence type="predicted"/>
<dbReference type="PANTHER" id="PTHR38046">
    <property type="entry name" value="CRYPTIC LOCI REGULATOR 2"/>
    <property type="match status" value="1"/>
</dbReference>
<feature type="compositionally biased region" description="Basic and acidic residues" evidence="4">
    <location>
        <begin position="136"/>
        <end position="151"/>
    </location>
</feature>
<dbReference type="Proteomes" id="UP000318582">
    <property type="component" value="Unassembled WGS sequence"/>
</dbReference>
<dbReference type="Pfam" id="PF16761">
    <property type="entry name" value="Clr2_transil"/>
    <property type="match status" value="1"/>
</dbReference>
<gene>
    <name evidence="6" type="ORF">PhCBS80983_g04974</name>
</gene>
<feature type="region of interest" description="Disordered" evidence="4">
    <location>
        <begin position="522"/>
        <end position="648"/>
    </location>
</feature>
<feature type="compositionally biased region" description="Low complexity" evidence="4">
    <location>
        <begin position="403"/>
        <end position="419"/>
    </location>
</feature>
<feature type="compositionally biased region" description="Basic and acidic residues" evidence="4">
    <location>
        <begin position="561"/>
        <end position="573"/>
    </location>
</feature>
<protein>
    <recommendedName>
        <fullName evidence="5">HMG box domain-containing protein</fullName>
    </recommendedName>
</protein>
<dbReference type="PANTHER" id="PTHR38046:SF1">
    <property type="entry name" value="CRYPTIC LOCI REGULATOR 2"/>
    <property type="match status" value="1"/>
</dbReference>
<evidence type="ECO:0000313" key="6">
    <source>
        <dbReference type="EMBL" id="TPX55843.1"/>
    </source>
</evidence>
<dbReference type="GO" id="GO:0030466">
    <property type="term" value="P:silent mating-type cassette heterochromatin formation"/>
    <property type="evidence" value="ECO:0007669"/>
    <property type="project" value="TreeGrafter"/>
</dbReference>
<dbReference type="Pfam" id="PF00505">
    <property type="entry name" value="HMG_box"/>
    <property type="match status" value="1"/>
</dbReference>
<dbReference type="GO" id="GO:0003677">
    <property type="term" value="F:DNA binding"/>
    <property type="evidence" value="ECO:0007669"/>
    <property type="project" value="UniProtKB-UniRule"/>
</dbReference>
<dbReference type="GO" id="GO:0070824">
    <property type="term" value="C:SHREC complex"/>
    <property type="evidence" value="ECO:0007669"/>
    <property type="project" value="InterPro"/>
</dbReference>
<feature type="domain" description="HMG box" evidence="5">
    <location>
        <begin position="450"/>
        <end position="526"/>
    </location>
</feature>
<name>A0A507DVU2_9FUNG</name>
<dbReference type="GO" id="GO:0033553">
    <property type="term" value="C:rDNA heterochromatin"/>
    <property type="evidence" value="ECO:0007669"/>
    <property type="project" value="TreeGrafter"/>
</dbReference>
<feature type="compositionally biased region" description="Basic and acidic residues" evidence="4">
    <location>
        <begin position="326"/>
        <end position="339"/>
    </location>
</feature>
<dbReference type="PROSITE" id="PS50118">
    <property type="entry name" value="HMG_BOX_2"/>
    <property type="match status" value="1"/>
</dbReference>
<dbReference type="STRING" id="109895.A0A507DVU2"/>
<evidence type="ECO:0000256" key="3">
    <source>
        <dbReference type="PROSITE-ProRule" id="PRU00267"/>
    </source>
</evidence>
<dbReference type="Pfam" id="PF24245">
    <property type="entry name" value="INO80F"/>
    <property type="match status" value="1"/>
</dbReference>
<feature type="DNA-binding region" description="HMG box" evidence="3">
    <location>
        <begin position="450"/>
        <end position="526"/>
    </location>
</feature>
<evidence type="ECO:0000256" key="2">
    <source>
        <dbReference type="ARBA" id="ARBA00023242"/>
    </source>
</evidence>
<dbReference type="AlphaFoldDB" id="A0A507DVU2"/>
<dbReference type="InterPro" id="IPR031915">
    <property type="entry name" value="Clr2_N"/>
</dbReference>
<dbReference type="SMART" id="SM00398">
    <property type="entry name" value="HMG"/>
    <property type="match status" value="1"/>
</dbReference>
<dbReference type="InterPro" id="IPR038986">
    <property type="entry name" value="Clr2"/>
</dbReference>
<sequence>MPLILGEVPTPPYSDGTPNFYPTVYKTARAPAGGYAECQQARVQKYLDMLAPGLKDTYAAHSEKIPGIDKAALAHAGGKVVFKSNAVLKRLPEHYKMFESRKVEASADSAAGTPTTGSPAQGQPPSRLGNGSDTTTPKREFDVKKEGDASGKRASASKTSKFRSDAYIFGHPSGSKFRSTTEFAPHLSWLVTDETRDYKNCPCKLCQNFTKSGGKSYPRGTKLAEPVEIPTAEPPAHLKTPSNSMPPEGPVLGQGEGKSQKKKVVTKALPSLLSDDVAPRRDWELDYGRSSERNTPVAIPRNDADSEDRDERESKAVGVRQGQPKPSKDERVDRYDDAKYKRKYRELKHKISEVEEDNQRLEDEYLMAKKRLSRIKFERQLLLDRLQVVQAEAAGGGEHSGEFSDSNSSSGSSRSPPDSLQRQEEQQRGSKGPPKQRKKREKKIVDPNAPRRPANAFMFFCDQSRELLKKERGSMREAEIKSQGLTNLTKALGARWKALNSEERLDWKARYLTEVKRYHGEMAQYEQSEAPGSKKRKIGDVTTPAQSGASPAHSPHRPNHHPQESRSHDRYDEEIGAVPDDDYSGQEDDENDEEDRNDDADPNGMDVDDYSDGDSLDDDPSSVRLHPSAQSWKAGSPGPAFKNGHVYG</sequence>
<keyword evidence="2 3" id="KW-0539">Nucleus</keyword>
<feature type="compositionally biased region" description="Basic and acidic residues" evidence="4">
    <location>
        <begin position="349"/>
        <end position="359"/>
    </location>
</feature>
<reference evidence="6 7" key="1">
    <citation type="journal article" date="2019" name="Sci. Rep.">
        <title>Comparative genomics of chytrid fungi reveal insights into the obligate biotrophic and pathogenic lifestyle of Synchytrium endobioticum.</title>
        <authorList>
            <person name="van de Vossenberg B.T.L.H."/>
            <person name="Warris S."/>
            <person name="Nguyen H.D.T."/>
            <person name="van Gent-Pelzer M.P.E."/>
            <person name="Joly D.L."/>
            <person name="van de Geest H.C."/>
            <person name="Bonants P.J.M."/>
            <person name="Smith D.S."/>
            <person name="Levesque C.A."/>
            <person name="van der Lee T.A.J."/>
        </authorList>
    </citation>
    <scope>NUCLEOTIDE SEQUENCE [LARGE SCALE GENOMIC DNA]</scope>
    <source>
        <strain evidence="6 7">CBS 809.83</strain>
    </source>
</reference>
<keyword evidence="3" id="KW-0238">DNA-binding</keyword>
<accession>A0A507DVU2</accession>
<dbReference type="InterPro" id="IPR009071">
    <property type="entry name" value="HMG_box_dom"/>
</dbReference>
<dbReference type="EMBL" id="QEAQ01000093">
    <property type="protein sequence ID" value="TPX55843.1"/>
    <property type="molecule type" value="Genomic_DNA"/>
</dbReference>
<feature type="region of interest" description="Disordered" evidence="4">
    <location>
        <begin position="232"/>
        <end position="264"/>
    </location>
</feature>
<feature type="compositionally biased region" description="Acidic residues" evidence="4">
    <location>
        <begin position="574"/>
        <end position="620"/>
    </location>
</feature>
<dbReference type="InterPro" id="IPR036910">
    <property type="entry name" value="HMG_box_dom_sf"/>
</dbReference>
<feature type="region of interest" description="Disordered" evidence="4">
    <location>
        <begin position="393"/>
        <end position="456"/>
    </location>
</feature>
<evidence type="ECO:0000256" key="4">
    <source>
        <dbReference type="SAM" id="MobiDB-lite"/>
    </source>
</evidence>
<dbReference type="InterPro" id="IPR056513">
    <property type="entry name" value="INO80F"/>
</dbReference>
<evidence type="ECO:0000256" key="1">
    <source>
        <dbReference type="ARBA" id="ARBA00004123"/>
    </source>
</evidence>
<keyword evidence="7" id="KW-1185">Reference proteome</keyword>
<dbReference type="SUPFAM" id="SSF47095">
    <property type="entry name" value="HMG-box"/>
    <property type="match status" value="1"/>
</dbReference>
<feature type="region of interest" description="Disordered" evidence="4">
    <location>
        <begin position="105"/>
        <end position="157"/>
    </location>
</feature>
<organism evidence="6 7">
    <name type="scientific">Powellomyces hirtus</name>
    <dbReference type="NCBI Taxonomy" id="109895"/>
    <lineage>
        <taxon>Eukaryota</taxon>
        <taxon>Fungi</taxon>
        <taxon>Fungi incertae sedis</taxon>
        <taxon>Chytridiomycota</taxon>
        <taxon>Chytridiomycota incertae sedis</taxon>
        <taxon>Chytridiomycetes</taxon>
        <taxon>Spizellomycetales</taxon>
        <taxon>Powellomycetaceae</taxon>
        <taxon>Powellomyces</taxon>
    </lineage>
</organism>
<dbReference type="GO" id="GO:0031934">
    <property type="term" value="C:mating-type region heterochromatin"/>
    <property type="evidence" value="ECO:0007669"/>
    <property type="project" value="TreeGrafter"/>
</dbReference>
<dbReference type="Gene3D" id="1.10.30.10">
    <property type="entry name" value="High mobility group box domain"/>
    <property type="match status" value="1"/>
</dbReference>
<comment type="caution">
    <text evidence="6">The sequence shown here is derived from an EMBL/GenBank/DDBJ whole genome shotgun (WGS) entry which is preliminary data.</text>
</comment>
<evidence type="ECO:0000313" key="7">
    <source>
        <dbReference type="Proteomes" id="UP000318582"/>
    </source>
</evidence>
<evidence type="ECO:0000259" key="5">
    <source>
        <dbReference type="PROSITE" id="PS50118"/>
    </source>
</evidence>
<feature type="region of interest" description="Disordered" evidence="4">
    <location>
        <begin position="287"/>
        <end position="359"/>
    </location>
</feature>
<comment type="subcellular location">
    <subcellularLocation>
        <location evidence="1">Nucleus</location>
    </subcellularLocation>
</comment>